<protein>
    <submittedName>
        <fullName evidence="1">Uncharacterized protein</fullName>
    </submittedName>
</protein>
<dbReference type="Proteomes" id="UP001149074">
    <property type="component" value="Unassembled WGS sequence"/>
</dbReference>
<keyword evidence="2" id="KW-1185">Reference proteome</keyword>
<evidence type="ECO:0000313" key="1">
    <source>
        <dbReference type="EMBL" id="KAJ5090732.1"/>
    </source>
</evidence>
<dbReference type="AlphaFoldDB" id="A0A9W9EZD5"/>
<dbReference type="GeneID" id="81360886"/>
<dbReference type="OrthoDB" id="414698at2759"/>
<accession>A0A9W9EZD5</accession>
<reference evidence="1" key="1">
    <citation type="submission" date="2022-11" db="EMBL/GenBank/DDBJ databases">
        <authorList>
            <person name="Petersen C."/>
        </authorList>
    </citation>
    <scope>NUCLEOTIDE SEQUENCE</scope>
    <source>
        <strain evidence="1">IBT 30761</strain>
    </source>
</reference>
<dbReference type="InterPro" id="IPR011990">
    <property type="entry name" value="TPR-like_helical_dom_sf"/>
</dbReference>
<dbReference type="EMBL" id="JAPQKI010000009">
    <property type="protein sequence ID" value="KAJ5090732.1"/>
    <property type="molecule type" value="Genomic_DNA"/>
</dbReference>
<comment type="caution">
    <text evidence="1">The sequence shown here is derived from an EMBL/GenBank/DDBJ whole genome shotgun (WGS) entry which is preliminary data.</text>
</comment>
<dbReference type="Gene3D" id="1.25.40.10">
    <property type="entry name" value="Tetratricopeptide repeat domain"/>
    <property type="match status" value="1"/>
</dbReference>
<reference evidence="1" key="2">
    <citation type="journal article" date="2023" name="IMA Fungus">
        <title>Comparative genomic study of the Penicillium genus elucidates a diverse pangenome and 15 lateral gene transfer events.</title>
        <authorList>
            <person name="Petersen C."/>
            <person name="Sorensen T."/>
            <person name="Nielsen M.R."/>
            <person name="Sondergaard T.E."/>
            <person name="Sorensen J.L."/>
            <person name="Fitzpatrick D.A."/>
            <person name="Frisvad J.C."/>
            <person name="Nielsen K.L."/>
        </authorList>
    </citation>
    <scope>NUCLEOTIDE SEQUENCE</scope>
    <source>
        <strain evidence="1">IBT 30761</strain>
    </source>
</reference>
<dbReference type="InterPro" id="IPR010323">
    <property type="entry name" value="DUF924"/>
</dbReference>
<dbReference type="Pfam" id="PF06041">
    <property type="entry name" value="DUF924"/>
    <property type="match status" value="1"/>
</dbReference>
<name>A0A9W9EZD5_9EURO</name>
<dbReference type="Gene3D" id="1.20.58.320">
    <property type="entry name" value="TPR-like"/>
    <property type="match status" value="1"/>
</dbReference>
<evidence type="ECO:0000313" key="2">
    <source>
        <dbReference type="Proteomes" id="UP001149074"/>
    </source>
</evidence>
<dbReference type="SUPFAM" id="SSF48452">
    <property type="entry name" value="TPR-like"/>
    <property type="match status" value="1"/>
</dbReference>
<proteinExistence type="predicted"/>
<organism evidence="1 2">
    <name type="scientific">Penicillium argentinense</name>
    <dbReference type="NCBI Taxonomy" id="1131581"/>
    <lineage>
        <taxon>Eukaryota</taxon>
        <taxon>Fungi</taxon>
        <taxon>Dikarya</taxon>
        <taxon>Ascomycota</taxon>
        <taxon>Pezizomycotina</taxon>
        <taxon>Eurotiomycetes</taxon>
        <taxon>Eurotiomycetidae</taxon>
        <taxon>Eurotiales</taxon>
        <taxon>Aspergillaceae</taxon>
        <taxon>Penicillium</taxon>
    </lineage>
</organism>
<dbReference type="RefSeq" id="XP_056472713.1">
    <property type="nucleotide sequence ID" value="XM_056621907.1"/>
</dbReference>
<sequence>MANTAAALKRTITPALLDDIRSFWFAHFSNEDALILPGQTEMMKWFTRDSEFDEACISQFQPALEAILASNASASDILDAVDHSSPLVWLSLVILLDQVPRNCYRGDASKIVFNRFDPLAQGIALRAIESSVPTQSSYMRYRLAYRFWFHLPLMHSETLAIHEQAMKVHEDTAKDVEELFQKDVATLSEDEQKCYSILFAKKDAVRAYVNNMLDFERRHKVIIERFGRYPHRNQAVERESTKEEIEYLKNGGETFT</sequence>
<gene>
    <name evidence="1" type="ORF">N7532_009416</name>
</gene>